<evidence type="ECO:0000313" key="5">
    <source>
        <dbReference type="Proteomes" id="UP000238823"/>
    </source>
</evidence>
<evidence type="ECO:0000313" key="4">
    <source>
        <dbReference type="EMBL" id="PRP91922.1"/>
    </source>
</evidence>
<evidence type="ECO:0000256" key="2">
    <source>
        <dbReference type="ARBA" id="ARBA00022737"/>
    </source>
</evidence>
<evidence type="ECO:0000256" key="3">
    <source>
        <dbReference type="ARBA" id="ARBA00023157"/>
    </source>
</evidence>
<dbReference type="InterPro" id="IPR011936">
    <property type="entry name" value="Myxo_disulph_rpt"/>
</dbReference>
<keyword evidence="3" id="KW-1015">Disulfide bond</keyword>
<sequence>MLGSVNTYGGLTLLQDQMGLLAGTGERRFFVGDYPELSADGVESYYNPMSDWAVGVGVWGEPNSSQRRLFQPRIVECGNGIVQAAEECDDANMIVGDGCDACVWETGGTDSGTGGDVGLGGGNGCECRAHDRGQGWLGFLSMFGTLGLALRARRRRSGRAGQGQRCRAWTGGARGP</sequence>
<dbReference type="Pfam" id="PF13948">
    <property type="entry name" value="DUF4215"/>
    <property type="match status" value="1"/>
</dbReference>
<reference evidence="4 5" key="1">
    <citation type="submission" date="2018-03" db="EMBL/GenBank/DDBJ databases">
        <title>Draft Genome Sequences of the Obligatory Marine Myxobacteria Enhygromyxa salina SWB007.</title>
        <authorList>
            <person name="Poehlein A."/>
            <person name="Moghaddam J.A."/>
            <person name="Harms H."/>
            <person name="Alanjari M."/>
            <person name="Koenig G.M."/>
            <person name="Daniel R."/>
            <person name="Schaeberle T.F."/>
        </authorList>
    </citation>
    <scope>NUCLEOTIDE SEQUENCE [LARGE SCALE GENOMIC DNA]</scope>
    <source>
        <strain evidence="4 5">SWB007</strain>
    </source>
</reference>
<proteinExistence type="predicted"/>
<gene>
    <name evidence="4" type="ORF">ENSA7_81800</name>
</gene>
<dbReference type="EMBL" id="PVNL01000167">
    <property type="protein sequence ID" value="PRP91922.1"/>
    <property type="molecule type" value="Genomic_DNA"/>
</dbReference>
<organism evidence="4 5">
    <name type="scientific">Enhygromyxa salina</name>
    <dbReference type="NCBI Taxonomy" id="215803"/>
    <lineage>
        <taxon>Bacteria</taxon>
        <taxon>Pseudomonadati</taxon>
        <taxon>Myxococcota</taxon>
        <taxon>Polyangia</taxon>
        <taxon>Nannocystales</taxon>
        <taxon>Nannocystaceae</taxon>
        <taxon>Enhygromyxa</taxon>
    </lineage>
</organism>
<evidence type="ECO:0000256" key="1">
    <source>
        <dbReference type="ARBA" id="ARBA00022729"/>
    </source>
</evidence>
<dbReference type="AlphaFoldDB" id="A0A2S9XGD9"/>
<dbReference type="NCBIfam" id="TIGR02232">
    <property type="entry name" value="myxo_disulf_rpt"/>
    <property type="match status" value="1"/>
</dbReference>
<accession>A0A2S9XGD9</accession>
<keyword evidence="2" id="KW-0677">Repeat</keyword>
<name>A0A2S9XGD9_9BACT</name>
<protein>
    <submittedName>
        <fullName evidence="4">Uncharacterized protein</fullName>
    </submittedName>
</protein>
<dbReference type="Proteomes" id="UP000238823">
    <property type="component" value="Unassembled WGS sequence"/>
</dbReference>
<keyword evidence="1" id="KW-0732">Signal</keyword>
<comment type="caution">
    <text evidence="4">The sequence shown here is derived from an EMBL/GenBank/DDBJ whole genome shotgun (WGS) entry which is preliminary data.</text>
</comment>